<dbReference type="InterPro" id="IPR003660">
    <property type="entry name" value="HAMP_dom"/>
</dbReference>
<organism evidence="14 15">
    <name type="scientific">Treponema parvum</name>
    <dbReference type="NCBI Taxonomy" id="138851"/>
    <lineage>
        <taxon>Bacteria</taxon>
        <taxon>Pseudomonadati</taxon>
        <taxon>Spirochaetota</taxon>
        <taxon>Spirochaetia</taxon>
        <taxon>Spirochaetales</taxon>
        <taxon>Treponemataceae</taxon>
        <taxon>Treponema</taxon>
    </lineage>
</organism>
<feature type="transmembrane region" description="Helical" evidence="12">
    <location>
        <begin position="20"/>
        <end position="42"/>
    </location>
</feature>
<dbReference type="GO" id="GO:0005886">
    <property type="term" value="C:plasma membrane"/>
    <property type="evidence" value="ECO:0007669"/>
    <property type="project" value="UniProtKB-SubCell"/>
</dbReference>
<keyword evidence="10" id="KW-0902">Two-component regulatory system</keyword>
<evidence type="ECO:0000313" key="14">
    <source>
        <dbReference type="EMBL" id="QTQ13839.1"/>
    </source>
</evidence>
<evidence type="ECO:0000313" key="15">
    <source>
        <dbReference type="Proteomes" id="UP000671908"/>
    </source>
</evidence>
<evidence type="ECO:0000256" key="5">
    <source>
        <dbReference type="ARBA" id="ARBA00022692"/>
    </source>
</evidence>
<keyword evidence="7 14" id="KW-0418">Kinase</keyword>
<dbReference type="RefSeq" id="WP_210120513.1">
    <property type="nucleotide sequence ID" value="NZ_CP054142.1"/>
</dbReference>
<feature type="domain" description="HAMP" evidence="13">
    <location>
        <begin position="325"/>
        <end position="376"/>
    </location>
</feature>
<evidence type="ECO:0000256" key="2">
    <source>
        <dbReference type="ARBA" id="ARBA00022475"/>
    </source>
</evidence>
<evidence type="ECO:0000256" key="3">
    <source>
        <dbReference type="ARBA" id="ARBA00022553"/>
    </source>
</evidence>
<reference evidence="14 15" key="1">
    <citation type="journal article" date="2021" name="Microbiol. Resour. Announc.">
        <title>Complete Genome Sequences of Three Human Oral Treponema parvum Isolates.</title>
        <authorList>
            <person name="Zeng H."/>
            <person name="Watt R.M."/>
        </authorList>
    </citation>
    <scope>NUCLEOTIDE SEQUENCE [LARGE SCALE GENOMIC DNA]</scope>
    <source>
        <strain evidence="14 15">ATCC 700770</strain>
    </source>
</reference>
<evidence type="ECO:0000256" key="4">
    <source>
        <dbReference type="ARBA" id="ARBA00022679"/>
    </source>
</evidence>
<name>A0A975F4F8_9SPIR</name>
<dbReference type="Gene3D" id="6.10.340.10">
    <property type="match status" value="1"/>
</dbReference>
<gene>
    <name evidence="14" type="ORF">HRQ91_04845</name>
</gene>
<keyword evidence="5 12" id="KW-0812">Transmembrane</keyword>
<sequence>MGFKVKNQTDKKLRPFVIKYNIKISLAFSAVLLIAVFFVKVFGFRVASEIIKEDALSQSSILIKQFSERLDVLFNEIDRLSRIVLIDSEILNALDYNLEKNSSEYLGVDVSIQNAMKHVLLIRTDIARILVSNGFNSYAAGPYNYLGDPMELYELADKYGFFESDELYTIIPPSVRFYNQSVFSFIRKIRHYDNPKIIGLIAIDMRLNAIDEIFSGIEFGESTLTILDADGNAIYSQGATLESGTLDLIRPKLKKGFQQFSLTLSDGTNNAIVTTEYSDYSNLYVCGIIPEASLFYKIKKGNKMFNWITFFVFAISLVLIIVNSKVMTRPIRELLMQMKQIETGKRELLAVQSNDELKLIADSANHMLIKIIELIKRNSEITLRNREAQLKILQGQLDPHFLFNTLECIRMKAVIAGDQDTASMIEKLGILYRAVNGSEPFISLTEEIGYVENYIALQNIRFKVPIVLSVAVSPIFMSMEVPRLMLLTLAENSIRHGLGNKKDNRNISINAVIDDAKTFILTFSDNGNGISPEKLKELNEKLKTPPDKDLNHIGLRNLNSRIRLYYGKSYGLSVSSGEKNGTVIRIALPWKV</sequence>
<keyword evidence="3" id="KW-0597">Phosphoprotein</keyword>
<evidence type="ECO:0000256" key="8">
    <source>
        <dbReference type="ARBA" id="ARBA00022840"/>
    </source>
</evidence>
<keyword evidence="2" id="KW-1003">Cell membrane</keyword>
<dbReference type="InterPro" id="IPR050640">
    <property type="entry name" value="Bact_2-comp_sensor_kinase"/>
</dbReference>
<keyword evidence="9 12" id="KW-1133">Transmembrane helix</keyword>
<evidence type="ECO:0000256" key="12">
    <source>
        <dbReference type="SAM" id="Phobius"/>
    </source>
</evidence>
<dbReference type="InterPro" id="IPR010559">
    <property type="entry name" value="Sig_transdc_His_kin_internal"/>
</dbReference>
<dbReference type="GO" id="GO:0005524">
    <property type="term" value="F:ATP binding"/>
    <property type="evidence" value="ECO:0007669"/>
    <property type="project" value="UniProtKB-KW"/>
</dbReference>
<feature type="transmembrane region" description="Helical" evidence="12">
    <location>
        <begin position="304"/>
        <end position="322"/>
    </location>
</feature>
<keyword evidence="15" id="KW-1185">Reference proteome</keyword>
<evidence type="ECO:0000256" key="10">
    <source>
        <dbReference type="ARBA" id="ARBA00023012"/>
    </source>
</evidence>
<dbReference type="GO" id="GO:0000155">
    <property type="term" value="F:phosphorelay sensor kinase activity"/>
    <property type="evidence" value="ECO:0007669"/>
    <property type="project" value="InterPro"/>
</dbReference>
<dbReference type="KEGG" id="tpav:HRQ91_04845"/>
<dbReference type="SUPFAM" id="SSF55874">
    <property type="entry name" value="ATPase domain of HSP90 chaperone/DNA topoisomerase II/histidine kinase"/>
    <property type="match status" value="1"/>
</dbReference>
<dbReference type="CDD" id="cd06225">
    <property type="entry name" value="HAMP"/>
    <property type="match status" value="1"/>
</dbReference>
<dbReference type="Pfam" id="PF02518">
    <property type="entry name" value="HATPase_c"/>
    <property type="match status" value="1"/>
</dbReference>
<dbReference type="EMBL" id="CP054142">
    <property type="protein sequence ID" value="QTQ13839.1"/>
    <property type="molecule type" value="Genomic_DNA"/>
</dbReference>
<keyword evidence="11 12" id="KW-0472">Membrane</keyword>
<dbReference type="Pfam" id="PF06580">
    <property type="entry name" value="His_kinase"/>
    <property type="match status" value="1"/>
</dbReference>
<dbReference type="PANTHER" id="PTHR34220">
    <property type="entry name" value="SENSOR HISTIDINE KINASE YPDA"/>
    <property type="match status" value="1"/>
</dbReference>
<protein>
    <submittedName>
        <fullName evidence="14">Histidine kinase</fullName>
    </submittedName>
</protein>
<keyword evidence="4" id="KW-0808">Transferase</keyword>
<dbReference type="Gene3D" id="3.30.565.10">
    <property type="entry name" value="Histidine kinase-like ATPase, C-terminal domain"/>
    <property type="match status" value="1"/>
</dbReference>
<proteinExistence type="predicted"/>
<evidence type="ECO:0000256" key="9">
    <source>
        <dbReference type="ARBA" id="ARBA00022989"/>
    </source>
</evidence>
<keyword evidence="8" id="KW-0067">ATP-binding</keyword>
<evidence type="ECO:0000256" key="1">
    <source>
        <dbReference type="ARBA" id="ARBA00004651"/>
    </source>
</evidence>
<evidence type="ECO:0000259" key="13">
    <source>
        <dbReference type="PROSITE" id="PS50885"/>
    </source>
</evidence>
<evidence type="ECO:0000256" key="6">
    <source>
        <dbReference type="ARBA" id="ARBA00022741"/>
    </source>
</evidence>
<keyword evidence="6" id="KW-0547">Nucleotide-binding</keyword>
<comment type="subcellular location">
    <subcellularLocation>
        <location evidence="1">Cell membrane</location>
        <topology evidence="1">Multi-pass membrane protein</topology>
    </subcellularLocation>
</comment>
<dbReference type="AlphaFoldDB" id="A0A975F4F8"/>
<evidence type="ECO:0000256" key="7">
    <source>
        <dbReference type="ARBA" id="ARBA00022777"/>
    </source>
</evidence>
<dbReference type="PROSITE" id="PS50885">
    <property type="entry name" value="HAMP"/>
    <property type="match status" value="1"/>
</dbReference>
<dbReference type="Gene3D" id="3.30.450.20">
    <property type="entry name" value="PAS domain"/>
    <property type="match status" value="2"/>
</dbReference>
<dbReference type="Proteomes" id="UP000671908">
    <property type="component" value="Chromosome"/>
</dbReference>
<accession>A0A975F4F8</accession>
<dbReference type="InterPro" id="IPR003594">
    <property type="entry name" value="HATPase_dom"/>
</dbReference>
<dbReference type="PANTHER" id="PTHR34220:SF11">
    <property type="entry name" value="SENSOR PROTEIN KINASE HPTS"/>
    <property type="match status" value="1"/>
</dbReference>
<evidence type="ECO:0000256" key="11">
    <source>
        <dbReference type="ARBA" id="ARBA00023136"/>
    </source>
</evidence>
<dbReference type="InterPro" id="IPR036890">
    <property type="entry name" value="HATPase_C_sf"/>
</dbReference>